<dbReference type="GO" id="GO:0005886">
    <property type="term" value="C:plasma membrane"/>
    <property type="evidence" value="ECO:0007669"/>
    <property type="project" value="UniProtKB-SubCell"/>
</dbReference>
<keyword evidence="5 8" id="KW-0812">Transmembrane</keyword>
<evidence type="ECO:0000313" key="10">
    <source>
        <dbReference type="Proteomes" id="UP000727962"/>
    </source>
</evidence>
<sequence length="402" mass="44531">MVGWRIVLWAVLVVAALAFLFLVRSVLLPFILAFIVAAVLDPMIQRLRNHGWSKGLAIHAVFFGFILVGLVFGAWLIPVVGNQVSTMRDKFQVLVTTLTSPNRNDNFFVRWNPVVQVQQSESDNRVDRFLDQNRNLLDRLGLPTKSHVYMEKYVEPRRGEIGKAIETFFSGFLGIASGIASQMFLLLFTPLLAYMMLLDMDQFKRKSMMLIPPSIRSSATTILKDIGTVFMHYLRGVTIAVLGYMAVMSTLFTVLGAPYSILLGIIVGAVYLIPYLNGLISVTLLFTLTGLSSRTDDLFFHFQSPWAFAAFVSAMFFATHFVYDSLVYPRLVGRSVGLHPVVSMFVIFSGGVLGGLVGMIIAFPLAGAVKVILDRLLGVAVKSSDSLDLPAVPQRHRRAVAT</sequence>
<keyword evidence="7 8" id="KW-0472">Membrane</keyword>
<feature type="transmembrane region" description="Helical" evidence="8">
    <location>
        <begin position="298"/>
        <end position="323"/>
    </location>
</feature>
<comment type="subcellular location">
    <subcellularLocation>
        <location evidence="1">Cell membrane</location>
        <topology evidence="1">Multi-pass membrane protein</topology>
    </subcellularLocation>
</comment>
<evidence type="ECO:0000256" key="1">
    <source>
        <dbReference type="ARBA" id="ARBA00004651"/>
    </source>
</evidence>
<evidence type="ECO:0000256" key="4">
    <source>
        <dbReference type="ARBA" id="ARBA00022475"/>
    </source>
</evidence>
<feature type="transmembrane region" description="Helical" evidence="8">
    <location>
        <begin position="172"/>
        <end position="198"/>
    </location>
</feature>
<dbReference type="GO" id="GO:0055085">
    <property type="term" value="P:transmembrane transport"/>
    <property type="evidence" value="ECO:0007669"/>
    <property type="project" value="TreeGrafter"/>
</dbReference>
<proteinExistence type="inferred from homology"/>
<accession>A0A931LUF7</accession>
<dbReference type="EMBL" id="JACOSL010000020">
    <property type="protein sequence ID" value="MBI1756036.1"/>
    <property type="molecule type" value="Genomic_DNA"/>
</dbReference>
<dbReference type="InterPro" id="IPR002549">
    <property type="entry name" value="AI-2E-like"/>
</dbReference>
<reference evidence="9" key="1">
    <citation type="submission" date="2020-07" db="EMBL/GenBank/DDBJ databases">
        <title>Huge and variable diversity of episymbiotic CPR bacteria and DPANN archaea in groundwater ecosystems.</title>
        <authorList>
            <person name="He C.Y."/>
            <person name="Keren R."/>
            <person name="Whittaker M."/>
            <person name="Farag I.F."/>
            <person name="Doudna J."/>
            <person name="Cate J.H.D."/>
            <person name="Banfield J.F."/>
        </authorList>
    </citation>
    <scope>NUCLEOTIDE SEQUENCE</scope>
    <source>
        <strain evidence="9">NC_groundwater_17_Pr7_B-0.1um_64_12</strain>
    </source>
</reference>
<feature type="transmembrane region" description="Helical" evidence="8">
    <location>
        <begin position="233"/>
        <end position="255"/>
    </location>
</feature>
<evidence type="ECO:0000256" key="6">
    <source>
        <dbReference type="ARBA" id="ARBA00022989"/>
    </source>
</evidence>
<dbReference type="Proteomes" id="UP000727962">
    <property type="component" value="Unassembled WGS sequence"/>
</dbReference>
<protein>
    <submittedName>
        <fullName evidence="9">AI-2E family transporter</fullName>
    </submittedName>
</protein>
<evidence type="ECO:0000313" key="9">
    <source>
        <dbReference type="EMBL" id="MBI1756036.1"/>
    </source>
</evidence>
<dbReference type="PANTHER" id="PTHR21716:SF53">
    <property type="entry name" value="PERMEASE PERM-RELATED"/>
    <property type="match status" value="1"/>
</dbReference>
<evidence type="ECO:0000256" key="2">
    <source>
        <dbReference type="ARBA" id="ARBA00009773"/>
    </source>
</evidence>
<keyword evidence="4" id="KW-1003">Cell membrane</keyword>
<evidence type="ECO:0000256" key="3">
    <source>
        <dbReference type="ARBA" id="ARBA00022448"/>
    </source>
</evidence>
<organism evidence="9 10">
    <name type="scientific">Fimbriimonas ginsengisoli</name>
    <dbReference type="NCBI Taxonomy" id="1005039"/>
    <lineage>
        <taxon>Bacteria</taxon>
        <taxon>Bacillati</taxon>
        <taxon>Armatimonadota</taxon>
        <taxon>Fimbriimonadia</taxon>
        <taxon>Fimbriimonadales</taxon>
        <taxon>Fimbriimonadaceae</taxon>
        <taxon>Fimbriimonas</taxon>
    </lineage>
</organism>
<gene>
    <name evidence="9" type="ORF">HYR64_02900</name>
</gene>
<feature type="transmembrane region" description="Helical" evidence="8">
    <location>
        <begin position="343"/>
        <end position="366"/>
    </location>
</feature>
<name>A0A931LUF7_FIMGI</name>
<dbReference type="PANTHER" id="PTHR21716">
    <property type="entry name" value="TRANSMEMBRANE PROTEIN"/>
    <property type="match status" value="1"/>
</dbReference>
<keyword evidence="3" id="KW-0813">Transport</keyword>
<dbReference type="AlphaFoldDB" id="A0A931LUF7"/>
<comment type="caution">
    <text evidence="9">The sequence shown here is derived from an EMBL/GenBank/DDBJ whole genome shotgun (WGS) entry which is preliminary data.</text>
</comment>
<evidence type="ECO:0000256" key="5">
    <source>
        <dbReference type="ARBA" id="ARBA00022692"/>
    </source>
</evidence>
<feature type="transmembrane region" description="Helical" evidence="8">
    <location>
        <begin position="6"/>
        <end position="35"/>
    </location>
</feature>
<dbReference type="Pfam" id="PF01594">
    <property type="entry name" value="AI-2E_transport"/>
    <property type="match status" value="1"/>
</dbReference>
<keyword evidence="6 8" id="KW-1133">Transmembrane helix</keyword>
<feature type="transmembrane region" description="Helical" evidence="8">
    <location>
        <begin position="261"/>
        <end position="286"/>
    </location>
</feature>
<evidence type="ECO:0000256" key="8">
    <source>
        <dbReference type="SAM" id="Phobius"/>
    </source>
</evidence>
<comment type="similarity">
    <text evidence="2">Belongs to the autoinducer-2 exporter (AI-2E) (TC 2.A.86) family.</text>
</comment>
<feature type="transmembrane region" description="Helical" evidence="8">
    <location>
        <begin position="56"/>
        <end position="77"/>
    </location>
</feature>
<evidence type="ECO:0000256" key="7">
    <source>
        <dbReference type="ARBA" id="ARBA00023136"/>
    </source>
</evidence>